<sequence>MGMELFIRAFLKEHIQDGFYTAETLTALAGYADDLAILANSTSSMSDMLNTAEKLAKTIGLPFKAKKCCILALEGGKIASPEYSLGGEKLKVLMKDETSPYLGVDVGYNIRGNPQKRLIEATKDLVKIRDSELMPSQKLDAINVFLVPRFAYFMQNTTPKIEELAEFDRAIAFAVKKICRLPVFGPALSYLYCPINFGGLGISNCVDEYMLQTISTVFKSLTNRDPKMRGFTVARLKRMAKIWSGLEATPEVLSNYLNCQRPEEMDQSKYYQYSHMDQFFKIQDYCSQHEKARIYGGIKF</sequence>
<proteinExistence type="predicted"/>
<keyword evidence="2" id="KW-1185">Reference proteome</keyword>
<evidence type="ECO:0000313" key="3">
    <source>
        <dbReference type="WBParaSite" id="PSU_v2.g15755.t1"/>
    </source>
</evidence>
<dbReference type="WBParaSite" id="PSU_v2.g15755.t1">
    <property type="protein sequence ID" value="PSU_v2.g15755.t1"/>
    <property type="gene ID" value="PSU_v2.g15755"/>
</dbReference>
<feature type="domain" description="Reverse transcriptase" evidence="1">
    <location>
        <begin position="1"/>
        <end position="106"/>
    </location>
</feature>
<accession>A0A914Y6D5</accession>
<reference evidence="3" key="1">
    <citation type="submission" date="2022-11" db="UniProtKB">
        <authorList>
            <consortium name="WormBaseParasite"/>
        </authorList>
    </citation>
    <scope>IDENTIFICATION</scope>
</reference>
<protein>
    <submittedName>
        <fullName evidence="3">Reverse transcriptase domain-containing protein</fullName>
    </submittedName>
</protein>
<dbReference type="AlphaFoldDB" id="A0A914Y6D5"/>
<dbReference type="InterPro" id="IPR000477">
    <property type="entry name" value="RT_dom"/>
</dbReference>
<name>A0A914Y6D5_9BILA</name>
<dbReference type="PROSITE" id="PS50878">
    <property type="entry name" value="RT_POL"/>
    <property type="match status" value="1"/>
</dbReference>
<dbReference type="Proteomes" id="UP000887577">
    <property type="component" value="Unplaced"/>
</dbReference>
<evidence type="ECO:0000313" key="2">
    <source>
        <dbReference type="Proteomes" id="UP000887577"/>
    </source>
</evidence>
<organism evidence="2 3">
    <name type="scientific">Panagrolaimus superbus</name>
    <dbReference type="NCBI Taxonomy" id="310955"/>
    <lineage>
        <taxon>Eukaryota</taxon>
        <taxon>Metazoa</taxon>
        <taxon>Ecdysozoa</taxon>
        <taxon>Nematoda</taxon>
        <taxon>Chromadorea</taxon>
        <taxon>Rhabditida</taxon>
        <taxon>Tylenchina</taxon>
        <taxon>Panagrolaimomorpha</taxon>
        <taxon>Panagrolaimoidea</taxon>
        <taxon>Panagrolaimidae</taxon>
        <taxon>Panagrolaimus</taxon>
    </lineage>
</organism>
<evidence type="ECO:0000259" key="1">
    <source>
        <dbReference type="PROSITE" id="PS50878"/>
    </source>
</evidence>